<dbReference type="InterPro" id="IPR006224">
    <property type="entry name" value="PsdUridine_synth_RluA-like_CS"/>
</dbReference>
<name>A0A1G9A1H3_9GAMM</name>
<gene>
    <name evidence="11" type="ORF">SAMN04487954_1138</name>
</gene>
<dbReference type="PROSITE" id="PS50889">
    <property type="entry name" value="S4"/>
    <property type="match status" value="1"/>
</dbReference>
<dbReference type="InterPro" id="IPR002942">
    <property type="entry name" value="S4_RNA-bd"/>
</dbReference>
<evidence type="ECO:0000259" key="9">
    <source>
        <dbReference type="Pfam" id="PF00849"/>
    </source>
</evidence>
<evidence type="ECO:0000256" key="7">
    <source>
        <dbReference type="PROSITE-ProRule" id="PRU00182"/>
    </source>
</evidence>
<keyword evidence="3 8" id="KW-0413">Isomerase</keyword>
<dbReference type="STRING" id="376427.SAMN04487954_1138"/>
<comment type="catalytic activity">
    <reaction evidence="8">
        <text>a uridine in RNA = a pseudouridine in RNA</text>
        <dbReference type="Rhea" id="RHEA:48348"/>
        <dbReference type="Rhea" id="RHEA-COMP:12068"/>
        <dbReference type="Rhea" id="RHEA-COMP:12069"/>
        <dbReference type="ChEBI" id="CHEBI:65314"/>
        <dbReference type="ChEBI" id="CHEBI:65315"/>
    </reaction>
</comment>
<dbReference type="NCBIfam" id="TIGR00005">
    <property type="entry name" value="rluA_subfam"/>
    <property type="match status" value="1"/>
</dbReference>
<dbReference type="SUPFAM" id="SSF55174">
    <property type="entry name" value="Alpha-L RNA-binding motif"/>
    <property type="match status" value="1"/>
</dbReference>
<dbReference type="NCBIfam" id="NF008385">
    <property type="entry name" value="PRK11180.1"/>
    <property type="match status" value="1"/>
</dbReference>
<dbReference type="GO" id="GO:0003723">
    <property type="term" value="F:RNA binding"/>
    <property type="evidence" value="ECO:0007669"/>
    <property type="project" value="UniProtKB-KW"/>
</dbReference>
<dbReference type="PANTHER" id="PTHR21600:SF44">
    <property type="entry name" value="RIBOSOMAL LARGE SUBUNIT PSEUDOURIDINE SYNTHASE D"/>
    <property type="match status" value="1"/>
</dbReference>
<dbReference type="CDD" id="cd00165">
    <property type="entry name" value="S4"/>
    <property type="match status" value="1"/>
</dbReference>
<dbReference type="AlphaFoldDB" id="A0A1G9A1H3"/>
<keyword evidence="12" id="KW-1185">Reference proteome</keyword>
<evidence type="ECO:0000256" key="2">
    <source>
        <dbReference type="ARBA" id="ARBA00022884"/>
    </source>
</evidence>
<dbReference type="RefSeq" id="WP_089687351.1">
    <property type="nucleotide sequence ID" value="NZ_FNES01000013.1"/>
</dbReference>
<reference evidence="11 12" key="1">
    <citation type="submission" date="2016-10" db="EMBL/GenBank/DDBJ databases">
        <authorList>
            <person name="de Groot N.N."/>
        </authorList>
    </citation>
    <scope>NUCLEOTIDE SEQUENCE [LARGE SCALE GENOMIC DNA]</scope>
    <source>
        <strain evidence="11 12">CGMCC 1.6133</strain>
    </source>
</reference>
<dbReference type="InterPro" id="IPR020103">
    <property type="entry name" value="PsdUridine_synth_cat_dom_sf"/>
</dbReference>
<dbReference type="FunFam" id="3.30.2350.10:FF:000006">
    <property type="entry name" value="Pseudouridine synthase"/>
    <property type="match status" value="1"/>
</dbReference>
<protein>
    <recommendedName>
        <fullName evidence="8">Pseudouridine synthase</fullName>
        <ecNumber evidence="8">5.4.99.-</ecNumber>
    </recommendedName>
</protein>
<organism evidence="11 12">
    <name type="scientific">Billgrantia gudaonensis</name>
    <dbReference type="NCBI Taxonomy" id="376427"/>
    <lineage>
        <taxon>Bacteria</taxon>
        <taxon>Pseudomonadati</taxon>
        <taxon>Pseudomonadota</taxon>
        <taxon>Gammaproteobacteria</taxon>
        <taxon>Oceanospirillales</taxon>
        <taxon>Halomonadaceae</taxon>
        <taxon>Billgrantia</taxon>
    </lineage>
</organism>
<evidence type="ECO:0000256" key="1">
    <source>
        <dbReference type="ARBA" id="ARBA00010876"/>
    </source>
</evidence>
<dbReference type="CDD" id="cd02869">
    <property type="entry name" value="PseudoU_synth_RluA_like"/>
    <property type="match status" value="1"/>
</dbReference>
<feature type="domain" description="RNA-binding S4" evidence="10">
    <location>
        <begin position="19"/>
        <end position="62"/>
    </location>
</feature>
<dbReference type="InterPro" id="IPR050188">
    <property type="entry name" value="RluA_PseudoU_synthase"/>
</dbReference>
<evidence type="ECO:0000256" key="3">
    <source>
        <dbReference type="ARBA" id="ARBA00023235"/>
    </source>
</evidence>
<evidence type="ECO:0000256" key="4">
    <source>
        <dbReference type="ARBA" id="ARBA00036882"/>
    </source>
</evidence>
<feature type="active site" evidence="6">
    <location>
        <position position="138"/>
    </location>
</feature>
<dbReference type="PANTHER" id="PTHR21600">
    <property type="entry name" value="MITOCHONDRIAL RNA PSEUDOURIDINE SYNTHASE"/>
    <property type="match status" value="1"/>
</dbReference>
<dbReference type="Pfam" id="PF01479">
    <property type="entry name" value="S4"/>
    <property type="match status" value="1"/>
</dbReference>
<feature type="domain" description="Pseudouridine synthase RsuA/RluA-like" evidence="9">
    <location>
        <begin position="92"/>
        <end position="241"/>
    </location>
</feature>
<proteinExistence type="inferred from homology"/>
<accession>A0A1G9A1H3</accession>
<dbReference type="Pfam" id="PF00849">
    <property type="entry name" value="PseudoU_synth_2"/>
    <property type="match status" value="1"/>
</dbReference>
<evidence type="ECO:0000313" key="12">
    <source>
        <dbReference type="Proteomes" id="UP000198525"/>
    </source>
</evidence>
<dbReference type="Proteomes" id="UP000198525">
    <property type="component" value="Unassembled WGS sequence"/>
</dbReference>
<comment type="similarity">
    <text evidence="1 8">Belongs to the pseudouridine synthase RluA family.</text>
</comment>
<dbReference type="GO" id="GO:0160140">
    <property type="term" value="F:23S rRNA pseudouridine(1911/1915/1917) synthase activity"/>
    <property type="evidence" value="ECO:0007669"/>
    <property type="project" value="UniProtKB-EC"/>
</dbReference>
<dbReference type="SUPFAM" id="SSF55120">
    <property type="entry name" value="Pseudouridine synthase"/>
    <property type="match status" value="1"/>
</dbReference>
<dbReference type="GO" id="GO:0000455">
    <property type="term" value="P:enzyme-directed rRNA pseudouridine synthesis"/>
    <property type="evidence" value="ECO:0007669"/>
    <property type="project" value="TreeGrafter"/>
</dbReference>
<evidence type="ECO:0000256" key="5">
    <source>
        <dbReference type="ARBA" id="ARBA00056072"/>
    </source>
</evidence>
<dbReference type="InterPro" id="IPR006225">
    <property type="entry name" value="PsdUridine_synth_RluC/D"/>
</dbReference>
<dbReference type="EMBL" id="FNES01000013">
    <property type="protein sequence ID" value="SDK20714.1"/>
    <property type="molecule type" value="Genomic_DNA"/>
</dbReference>
<evidence type="ECO:0000259" key="10">
    <source>
        <dbReference type="Pfam" id="PF01479"/>
    </source>
</evidence>
<dbReference type="InterPro" id="IPR036986">
    <property type="entry name" value="S4_RNA-bd_sf"/>
</dbReference>
<dbReference type="OrthoDB" id="9807829at2"/>
<dbReference type="Gene3D" id="3.10.290.10">
    <property type="entry name" value="RNA-binding S4 domain"/>
    <property type="match status" value="1"/>
</dbReference>
<evidence type="ECO:0000313" key="11">
    <source>
        <dbReference type="EMBL" id="SDK20714.1"/>
    </source>
</evidence>
<dbReference type="Gene3D" id="3.30.2350.10">
    <property type="entry name" value="Pseudouridine synthase"/>
    <property type="match status" value="1"/>
</dbReference>
<comment type="function">
    <text evidence="5">Responsible for synthesis of pseudouridine from uracil at positions 1911, 1915 and 1917 in 23S ribosomal RNA.</text>
</comment>
<dbReference type="PROSITE" id="PS01129">
    <property type="entry name" value="PSI_RLU"/>
    <property type="match status" value="1"/>
</dbReference>
<keyword evidence="2 7" id="KW-0694">RNA-binding</keyword>
<comment type="catalytic activity">
    <reaction evidence="4">
        <text>uridine(1911/1915/1917) in 23S rRNA = pseudouridine(1911/1915/1917) in 23S rRNA</text>
        <dbReference type="Rhea" id="RHEA:42524"/>
        <dbReference type="Rhea" id="RHEA-COMP:10097"/>
        <dbReference type="Rhea" id="RHEA-COMP:10098"/>
        <dbReference type="ChEBI" id="CHEBI:65314"/>
        <dbReference type="ChEBI" id="CHEBI:65315"/>
        <dbReference type="EC" id="5.4.99.23"/>
    </reaction>
</comment>
<evidence type="ECO:0000256" key="6">
    <source>
        <dbReference type="PIRSR" id="PIRSR606225-1"/>
    </source>
</evidence>
<dbReference type="InterPro" id="IPR006145">
    <property type="entry name" value="PsdUridine_synth_RsuA/RluA"/>
</dbReference>
<sequence>MPQTLEAQHRVPNALAGCRLDQAAAELFVDHSRERLKGWIKAGALTVDGHPAKPKEKLAGGEWLRLEAELEDEARFEPEAIPLSVAFEDDAVLVVDKPAGLVVHPAAGNPDGTLLNGLLYHCPTLASVPRAGIVHRLDKDTTGLMVVAKTLAAQTALVEQLQARSVSREYDAVVTGVMTAGGTVDAPIGRHPRDRKRQAVHAAGKPAVTHYRVVERFRGHTHVRCRLETGRTHQIRVHLAHQRFPLVGDPVYGGRLKLPAGADEGVKTLLREFPRQALHARKLAFDHPVSGQRMTLRAHLPDDLLLLIDALRDDAETMT</sequence>
<evidence type="ECO:0000256" key="8">
    <source>
        <dbReference type="RuleBase" id="RU362028"/>
    </source>
</evidence>
<dbReference type="EC" id="5.4.99.-" evidence="8"/>